<dbReference type="AlphaFoldDB" id="A0A4C1UXT6"/>
<evidence type="ECO:0000256" key="1">
    <source>
        <dbReference type="SAM" id="MobiDB-lite"/>
    </source>
</evidence>
<name>A0A4C1UXT6_EUMVA</name>
<comment type="caution">
    <text evidence="2">The sequence shown here is derived from an EMBL/GenBank/DDBJ whole genome shotgun (WGS) entry which is preliminary data.</text>
</comment>
<dbReference type="Proteomes" id="UP000299102">
    <property type="component" value="Unassembled WGS sequence"/>
</dbReference>
<dbReference type="EMBL" id="BGZK01000237">
    <property type="protein sequence ID" value="GBP30826.1"/>
    <property type="molecule type" value="Genomic_DNA"/>
</dbReference>
<gene>
    <name evidence="2" type="ORF">EVAR_82568_1</name>
</gene>
<protein>
    <submittedName>
        <fullName evidence="2">Uncharacterized protein</fullName>
    </submittedName>
</protein>
<evidence type="ECO:0000313" key="2">
    <source>
        <dbReference type="EMBL" id="GBP30826.1"/>
    </source>
</evidence>
<accession>A0A4C1UXT6</accession>
<proteinExistence type="predicted"/>
<keyword evidence="3" id="KW-1185">Reference proteome</keyword>
<sequence>MKISTHQLTSAVTPGGGAVDVLVLQAAAPRLTLFSSIMQMARRSSPAHATPARRHSELSKRSSVERFLSSVIGE</sequence>
<organism evidence="2 3">
    <name type="scientific">Eumeta variegata</name>
    <name type="common">Bagworm moth</name>
    <name type="synonym">Eumeta japonica</name>
    <dbReference type="NCBI Taxonomy" id="151549"/>
    <lineage>
        <taxon>Eukaryota</taxon>
        <taxon>Metazoa</taxon>
        <taxon>Ecdysozoa</taxon>
        <taxon>Arthropoda</taxon>
        <taxon>Hexapoda</taxon>
        <taxon>Insecta</taxon>
        <taxon>Pterygota</taxon>
        <taxon>Neoptera</taxon>
        <taxon>Endopterygota</taxon>
        <taxon>Lepidoptera</taxon>
        <taxon>Glossata</taxon>
        <taxon>Ditrysia</taxon>
        <taxon>Tineoidea</taxon>
        <taxon>Psychidae</taxon>
        <taxon>Oiketicinae</taxon>
        <taxon>Eumeta</taxon>
    </lineage>
</organism>
<evidence type="ECO:0000313" key="3">
    <source>
        <dbReference type="Proteomes" id="UP000299102"/>
    </source>
</evidence>
<feature type="region of interest" description="Disordered" evidence="1">
    <location>
        <begin position="42"/>
        <end position="61"/>
    </location>
</feature>
<reference evidence="2 3" key="1">
    <citation type="journal article" date="2019" name="Commun. Biol.">
        <title>The bagworm genome reveals a unique fibroin gene that provides high tensile strength.</title>
        <authorList>
            <person name="Kono N."/>
            <person name="Nakamura H."/>
            <person name="Ohtoshi R."/>
            <person name="Tomita M."/>
            <person name="Numata K."/>
            <person name="Arakawa K."/>
        </authorList>
    </citation>
    <scope>NUCLEOTIDE SEQUENCE [LARGE SCALE GENOMIC DNA]</scope>
</reference>